<organism evidence="5 6">
    <name type="scientific">Flavivirga aquimarina</name>
    <dbReference type="NCBI Taxonomy" id="2027862"/>
    <lineage>
        <taxon>Bacteria</taxon>
        <taxon>Pseudomonadati</taxon>
        <taxon>Bacteroidota</taxon>
        <taxon>Flavobacteriia</taxon>
        <taxon>Flavobacteriales</taxon>
        <taxon>Flavobacteriaceae</taxon>
        <taxon>Flavivirga</taxon>
    </lineage>
</organism>
<dbReference type="RefSeq" id="WP_303278693.1">
    <property type="nucleotide sequence ID" value="NZ_JAUOEK010000140.1"/>
</dbReference>
<proteinExistence type="predicted"/>
<evidence type="ECO:0000256" key="1">
    <source>
        <dbReference type="ARBA" id="ARBA00022630"/>
    </source>
</evidence>
<keyword evidence="3" id="KW-0157">Chromophore</keyword>
<dbReference type="InterPro" id="IPR035965">
    <property type="entry name" value="PAS-like_dom_sf"/>
</dbReference>
<evidence type="ECO:0000313" key="5">
    <source>
        <dbReference type="EMBL" id="MDO5970993.1"/>
    </source>
</evidence>
<keyword evidence="2" id="KW-0288">FMN</keyword>
<dbReference type="Gene3D" id="3.30.450.20">
    <property type="entry name" value="PAS domain"/>
    <property type="match status" value="1"/>
</dbReference>
<dbReference type="Pfam" id="PF13426">
    <property type="entry name" value="PAS_9"/>
    <property type="match status" value="1"/>
</dbReference>
<dbReference type="PANTHER" id="PTHR47429">
    <property type="entry name" value="PROTEIN TWIN LOV 1"/>
    <property type="match status" value="1"/>
</dbReference>
<gene>
    <name evidence="5" type="ORF">Q4Q35_14390</name>
</gene>
<evidence type="ECO:0000256" key="3">
    <source>
        <dbReference type="ARBA" id="ARBA00022991"/>
    </source>
</evidence>
<name>A0ABT8WCV9_9FLAO</name>
<dbReference type="Proteomes" id="UP001176883">
    <property type="component" value="Unassembled WGS sequence"/>
</dbReference>
<dbReference type="InterPro" id="IPR000014">
    <property type="entry name" value="PAS"/>
</dbReference>
<feature type="domain" description="PAS" evidence="4">
    <location>
        <begin position="63"/>
        <end position="153"/>
    </location>
</feature>
<dbReference type="NCBIfam" id="TIGR00229">
    <property type="entry name" value="sensory_box"/>
    <property type="match status" value="1"/>
</dbReference>
<dbReference type="EMBL" id="JAUOEK010000140">
    <property type="protein sequence ID" value="MDO5970993.1"/>
    <property type="molecule type" value="Genomic_DNA"/>
</dbReference>
<comment type="caution">
    <text evidence="5">The sequence shown here is derived from an EMBL/GenBank/DDBJ whole genome shotgun (WGS) entry which is preliminary data.</text>
</comment>
<sequence>MKKKPHLLRGPLKCWDIFSMHLVEQATDFMKHEEIEVLNSFKNKFDWSFDVETIITNKEFQALVLTDFKQEIQWVNKGFTKMTGYSAKYAKGKKPNFLQGKDTSPKTLNNIRGYLKEDIHFKETIANYRKNGEMYYCNIEIYPLKDATNATTHLLALEKEVRL</sequence>
<accession>A0ABT8WCV9</accession>
<keyword evidence="1" id="KW-0285">Flavoprotein</keyword>
<dbReference type="SUPFAM" id="SSF55785">
    <property type="entry name" value="PYP-like sensor domain (PAS domain)"/>
    <property type="match status" value="1"/>
</dbReference>
<reference evidence="5" key="1">
    <citation type="submission" date="2023-07" db="EMBL/GenBank/DDBJ databases">
        <title>Two novel species in the genus Flavivirga.</title>
        <authorList>
            <person name="Kwon K."/>
        </authorList>
    </citation>
    <scope>NUCLEOTIDE SEQUENCE</scope>
    <source>
        <strain evidence="5">KCTC 52353</strain>
    </source>
</reference>
<evidence type="ECO:0000313" key="6">
    <source>
        <dbReference type="Proteomes" id="UP001176883"/>
    </source>
</evidence>
<keyword evidence="6" id="KW-1185">Reference proteome</keyword>
<protein>
    <submittedName>
        <fullName evidence="5">PAS domain-containing protein</fullName>
    </submittedName>
</protein>
<evidence type="ECO:0000256" key="2">
    <source>
        <dbReference type="ARBA" id="ARBA00022643"/>
    </source>
</evidence>
<evidence type="ECO:0000259" key="4">
    <source>
        <dbReference type="Pfam" id="PF13426"/>
    </source>
</evidence>
<dbReference type="PANTHER" id="PTHR47429:SF2">
    <property type="entry name" value="PROTEIN TWIN LOV 1"/>
    <property type="match status" value="1"/>
</dbReference>